<sequence length="281" mass="32524">MQAKLKKIIIQGDDLGYSPVSDSGIKYAYEHGILTSTTVMANLLKRSDKKKYREYVNKLENKSGLEKPELGIGVHLNVTYGKPLSSKWPQKEFTRPFRNSGKPEEWQGSVWRKYFSQFTERQVEDEYRTQIEFALEFFGKIDHLDSHHFTASYAPLTLIYEKMAKQYNLPVRPSAPLSENPVYGGDFLVDNNFVNNMKKKKIKVADKYILDLFFNEADPIKMFLGSLSNVYVGETCEIMFHPAKGEIAEEWRLKDLETLTNSKVISYFKVNNIELINYSLL</sequence>
<proteinExistence type="predicted"/>
<dbReference type="Proteomes" id="UP000034081">
    <property type="component" value="Unassembled WGS sequence"/>
</dbReference>
<dbReference type="InterPro" id="IPR006879">
    <property type="entry name" value="YdjC-like"/>
</dbReference>
<comment type="caution">
    <text evidence="6">The sequence shown here is derived from an EMBL/GenBank/DDBJ whole genome shotgun (WGS) entry which is preliminary data.</text>
</comment>
<protein>
    <recommendedName>
        <fullName evidence="8">YdjC family protein</fullName>
    </recommendedName>
</protein>
<dbReference type="GO" id="GO:0019213">
    <property type="term" value="F:deacetylase activity"/>
    <property type="evidence" value="ECO:0007669"/>
    <property type="project" value="TreeGrafter"/>
</dbReference>
<dbReference type="InterPro" id="IPR011330">
    <property type="entry name" value="Glyco_hydro/deAcase_b/a-brl"/>
</dbReference>
<evidence type="ECO:0000313" key="6">
    <source>
        <dbReference type="EMBL" id="KKQ86188.1"/>
    </source>
</evidence>
<dbReference type="Pfam" id="PF04794">
    <property type="entry name" value="YdjC"/>
    <property type="match status" value="1"/>
</dbReference>
<dbReference type="STRING" id="1618570.UT08_C0001G0054"/>
<keyword evidence="3" id="KW-0378">Hydrolase</keyword>
<dbReference type="SUPFAM" id="SSF88713">
    <property type="entry name" value="Glycoside hydrolase/deacetylase"/>
    <property type="match status" value="1"/>
</dbReference>
<dbReference type="GO" id="GO:0046872">
    <property type="term" value="F:metal ion binding"/>
    <property type="evidence" value="ECO:0007669"/>
    <property type="project" value="UniProtKB-KW"/>
</dbReference>
<comment type="cofactor">
    <cofactor evidence="1">
        <name>Mg(2+)</name>
        <dbReference type="ChEBI" id="CHEBI:18420"/>
    </cofactor>
</comment>
<accession>A0A0G0L2J7</accession>
<dbReference type="GO" id="GO:0016787">
    <property type="term" value="F:hydrolase activity"/>
    <property type="evidence" value="ECO:0007669"/>
    <property type="project" value="UniProtKB-KW"/>
</dbReference>
<evidence type="ECO:0000313" key="7">
    <source>
        <dbReference type="Proteomes" id="UP000034081"/>
    </source>
</evidence>
<evidence type="ECO:0000256" key="5">
    <source>
        <dbReference type="ARBA" id="ARBA00023277"/>
    </source>
</evidence>
<evidence type="ECO:0000256" key="2">
    <source>
        <dbReference type="ARBA" id="ARBA00022723"/>
    </source>
</evidence>
<evidence type="ECO:0000256" key="3">
    <source>
        <dbReference type="ARBA" id="ARBA00022801"/>
    </source>
</evidence>
<evidence type="ECO:0008006" key="8">
    <source>
        <dbReference type="Google" id="ProtNLM"/>
    </source>
</evidence>
<name>A0A0G0L2J7_9BACT</name>
<dbReference type="Gene3D" id="3.20.20.370">
    <property type="entry name" value="Glycoside hydrolase/deacetylase"/>
    <property type="match status" value="1"/>
</dbReference>
<dbReference type="EMBL" id="LBVL01000001">
    <property type="protein sequence ID" value="KKQ86188.1"/>
    <property type="molecule type" value="Genomic_DNA"/>
</dbReference>
<organism evidence="6 7">
    <name type="scientific">Candidatus Woesebacteria bacterium GW2011_GWB1_38_8</name>
    <dbReference type="NCBI Taxonomy" id="1618570"/>
    <lineage>
        <taxon>Bacteria</taxon>
        <taxon>Candidatus Woeseibacteriota</taxon>
    </lineage>
</organism>
<keyword evidence="2" id="KW-0479">Metal-binding</keyword>
<dbReference type="GO" id="GO:0005975">
    <property type="term" value="P:carbohydrate metabolic process"/>
    <property type="evidence" value="ECO:0007669"/>
    <property type="project" value="InterPro"/>
</dbReference>
<gene>
    <name evidence="6" type="ORF">UT08_C0001G0054</name>
</gene>
<evidence type="ECO:0000256" key="1">
    <source>
        <dbReference type="ARBA" id="ARBA00001946"/>
    </source>
</evidence>
<evidence type="ECO:0000256" key="4">
    <source>
        <dbReference type="ARBA" id="ARBA00022842"/>
    </source>
</evidence>
<dbReference type="PANTHER" id="PTHR31609:SF1">
    <property type="entry name" value="CARBOHYDRATE DEACETYLASE"/>
    <property type="match status" value="1"/>
</dbReference>
<keyword evidence="5" id="KW-0119">Carbohydrate metabolism</keyword>
<reference evidence="6 7" key="1">
    <citation type="journal article" date="2015" name="Nature">
        <title>rRNA introns, odd ribosomes, and small enigmatic genomes across a large radiation of phyla.</title>
        <authorList>
            <person name="Brown C.T."/>
            <person name="Hug L.A."/>
            <person name="Thomas B.C."/>
            <person name="Sharon I."/>
            <person name="Castelle C.J."/>
            <person name="Singh A."/>
            <person name="Wilkins M.J."/>
            <person name="Williams K.H."/>
            <person name="Banfield J.F."/>
        </authorList>
    </citation>
    <scope>NUCLEOTIDE SEQUENCE [LARGE SCALE GENOMIC DNA]</scope>
</reference>
<keyword evidence="4" id="KW-0460">Magnesium</keyword>
<dbReference type="AlphaFoldDB" id="A0A0G0L2J7"/>
<dbReference type="PANTHER" id="PTHR31609">
    <property type="entry name" value="YDJC DEACETYLASE FAMILY MEMBER"/>
    <property type="match status" value="1"/>
</dbReference>